<accession>H3C379</accession>
<dbReference type="Gene3D" id="2.60.40.10">
    <property type="entry name" value="Immunoglobulins"/>
    <property type="match status" value="2"/>
</dbReference>
<dbReference type="GO" id="GO:0098609">
    <property type="term" value="P:cell-cell adhesion"/>
    <property type="evidence" value="ECO:0007669"/>
    <property type="project" value="TreeGrafter"/>
</dbReference>
<keyword evidence="5" id="KW-1015">Disulfide bond</keyword>
<evidence type="ECO:0000256" key="6">
    <source>
        <dbReference type="ARBA" id="ARBA00023180"/>
    </source>
</evidence>
<dbReference type="InParanoid" id="H3C379"/>
<feature type="domain" description="Ig-like" evidence="9">
    <location>
        <begin position="24"/>
        <end position="133"/>
    </location>
</feature>
<dbReference type="PANTHER" id="PTHR11640">
    <property type="entry name" value="NEPHRIN"/>
    <property type="match status" value="1"/>
</dbReference>
<dbReference type="Pfam" id="PF07686">
    <property type="entry name" value="V-set"/>
    <property type="match status" value="1"/>
</dbReference>
<feature type="signal peptide" evidence="8">
    <location>
        <begin position="1"/>
        <end position="24"/>
    </location>
</feature>
<dbReference type="InterPro" id="IPR013162">
    <property type="entry name" value="CD80_C2-set"/>
</dbReference>
<evidence type="ECO:0000313" key="11">
    <source>
        <dbReference type="Proteomes" id="UP000007303"/>
    </source>
</evidence>
<evidence type="ECO:0000256" key="1">
    <source>
        <dbReference type="ARBA" id="ARBA00004479"/>
    </source>
</evidence>
<sequence>MKAIQSPLWTPCWILCLFLTVCRASVTVEVTPTVEAVKGETAQLPCKYTISPSVSNPIVEWYIKEEQGIRTRIAFKRNDEQGKSDDGTPLSGRVSIGDDLALTISKVRPSDEFVFYCQVTAGPSGVGDAPTMLKVFFAPEKPVLTKPSSQAISVGETTSSEVCMIGTCMSMNGHPQPRIIWFKDDQPLPEVKDNRESMEYSPCVVKEASGLLTIKSTLYMQPTKADKDSVFRCTVEYSMPGDQIKQKKSDTININLNYPSEKATFSLTNTDPVKEGDNVIMKCETDGNPQPEFDFTK</sequence>
<proteinExistence type="predicted"/>
<evidence type="ECO:0000259" key="9">
    <source>
        <dbReference type="PROSITE" id="PS50835"/>
    </source>
</evidence>
<evidence type="ECO:0000256" key="4">
    <source>
        <dbReference type="ARBA" id="ARBA00023136"/>
    </source>
</evidence>
<dbReference type="PROSITE" id="PS50835">
    <property type="entry name" value="IG_LIKE"/>
    <property type="match status" value="2"/>
</dbReference>
<dbReference type="InterPro" id="IPR007110">
    <property type="entry name" value="Ig-like_dom"/>
</dbReference>
<dbReference type="InterPro" id="IPR013106">
    <property type="entry name" value="Ig_V-set"/>
</dbReference>
<evidence type="ECO:0000256" key="7">
    <source>
        <dbReference type="ARBA" id="ARBA00023319"/>
    </source>
</evidence>
<dbReference type="HOGENOM" id="CLU_958244_0_0_1"/>
<dbReference type="AlphaFoldDB" id="H3C379"/>
<keyword evidence="8" id="KW-0732">Signal</keyword>
<dbReference type="GO" id="GO:0005886">
    <property type="term" value="C:plasma membrane"/>
    <property type="evidence" value="ECO:0007669"/>
    <property type="project" value="TreeGrafter"/>
</dbReference>
<dbReference type="GeneTree" id="ENSGT00940000161038"/>
<dbReference type="Ensembl" id="ENSTNIT00000004135.1">
    <property type="protein sequence ID" value="ENSTNIP00000002698.1"/>
    <property type="gene ID" value="ENSTNIG00000000620.1"/>
</dbReference>
<dbReference type="STRING" id="99883.ENSTNIP00000002698"/>
<dbReference type="OMA" id="PCTHTIS"/>
<dbReference type="InterPro" id="IPR051275">
    <property type="entry name" value="Cell_adhesion_signaling"/>
</dbReference>
<name>H3C379_TETNG</name>
<dbReference type="InterPro" id="IPR003599">
    <property type="entry name" value="Ig_sub"/>
</dbReference>
<dbReference type="GO" id="GO:0050839">
    <property type="term" value="F:cell adhesion molecule binding"/>
    <property type="evidence" value="ECO:0007669"/>
    <property type="project" value="TreeGrafter"/>
</dbReference>
<keyword evidence="11" id="KW-1185">Reference proteome</keyword>
<dbReference type="InterPro" id="IPR036179">
    <property type="entry name" value="Ig-like_dom_sf"/>
</dbReference>
<dbReference type="InterPro" id="IPR013783">
    <property type="entry name" value="Ig-like_fold"/>
</dbReference>
<comment type="subcellular location">
    <subcellularLocation>
        <location evidence="1">Membrane</location>
        <topology evidence="1">Single-pass type I membrane protein</topology>
    </subcellularLocation>
</comment>
<keyword evidence="3" id="KW-1133">Transmembrane helix</keyword>
<evidence type="ECO:0000256" key="2">
    <source>
        <dbReference type="ARBA" id="ARBA00022692"/>
    </source>
</evidence>
<protein>
    <submittedName>
        <fullName evidence="10">Basal cell adhesion molecule (Lutheran blood group)</fullName>
    </submittedName>
</protein>
<keyword evidence="7" id="KW-0393">Immunoglobulin domain</keyword>
<evidence type="ECO:0000256" key="8">
    <source>
        <dbReference type="SAM" id="SignalP"/>
    </source>
</evidence>
<evidence type="ECO:0000313" key="10">
    <source>
        <dbReference type="Ensembl" id="ENSTNIP00000002698.1"/>
    </source>
</evidence>
<feature type="chain" id="PRO_5003581897" evidence="8">
    <location>
        <begin position="25"/>
        <end position="297"/>
    </location>
</feature>
<dbReference type="GO" id="GO:0005911">
    <property type="term" value="C:cell-cell junction"/>
    <property type="evidence" value="ECO:0007669"/>
    <property type="project" value="TreeGrafter"/>
</dbReference>
<dbReference type="SUPFAM" id="SSF48726">
    <property type="entry name" value="Immunoglobulin"/>
    <property type="match status" value="2"/>
</dbReference>
<evidence type="ECO:0000256" key="3">
    <source>
        <dbReference type="ARBA" id="ARBA00022989"/>
    </source>
</evidence>
<evidence type="ECO:0000256" key="5">
    <source>
        <dbReference type="ARBA" id="ARBA00023157"/>
    </source>
</evidence>
<dbReference type="SMART" id="SM00409">
    <property type="entry name" value="IG"/>
    <property type="match status" value="1"/>
</dbReference>
<reference evidence="10" key="3">
    <citation type="submission" date="2025-09" db="UniProtKB">
        <authorList>
            <consortium name="Ensembl"/>
        </authorList>
    </citation>
    <scope>IDENTIFICATION</scope>
</reference>
<keyword evidence="6" id="KW-0325">Glycoprotein</keyword>
<keyword evidence="4" id="KW-0472">Membrane</keyword>
<reference evidence="10" key="2">
    <citation type="submission" date="2025-08" db="UniProtKB">
        <authorList>
            <consortium name="Ensembl"/>
        </authorList>
    </citation>
    <scope>IDENTIFICATION</scope>
</reference>
<dbReference type="Pfam" id="PF08205">
    <property type="entry name" value="C2-set_2"/>
    <property type="match status" value="1"/>
</dbReference>
<organism evidence="10 11">
    <name type="scientific">Tetraodon nigroviridis</name>
    <name type="common">Spotted green pufferfish</name>
    <name type="synonym">Chelonodon nigroviridis</name>
    <dbReference type="NCBI Taxonomy" id="99883"/>
    <lineage>
        <taxon>Eukaryota</taxon>
        <taxon>Metazoa</taxon>
        <taxon>Chordata</taxon>
        <taxon>Craniata</taxon>
        <taxon>Vertebrata</taxon>
        <taxon>Euteleostomi</taxon>
        <taxon>Actinopterygii</taxon>
        <taxon>Neopterygii</taxon>
        <taxon>Teleostei</taxon>
        <taxon>Neoteleostei</taxon>
        <taxon>Acanthomorphata</taxon>
        <taxon>Eupercaria</taxon>
        <taxon>Tetraodontiformes</taxon>
        <taxon>Tetradontoidea</taxon>
        <taxon>Tetraodontidae</taxon>
        <taxon>Tetraodon</taxon>
    </lineage>
</organism>
<dbReference type="PANTHER" id="PTHR11640:SF162">
    <property type="entry name" value="BASAL CELL ADHESION MOLECULE ISOFORM X1-RELATED"/>
    <property type="match status" value="1"/>
</dbReference>
<feature type="domain" description="Ig-like" evidence="9">
    <location>
        <begin position="139"/>
        <end position="253"/>
    </location>
</feature>
<reference evidence="11" key="1">
    <citation type="journal article" date="2004" name="Nature">
        <title>Genome duplication in the teleost fish Tetraodon nigroviridis reveals the early vertebrate proto-karyotype.</title>
        <authorList>
            <person name="Jaillon O."/>
            <person name="Aury J.-M."/>
            <person name="Brunet F."/>
            <person name="Petit J.-L."/>
            <person name="Stange-Thomann N."/>
            <person name="Mauceli E."/>
            <person name="Bouneau L."/>
            <person name="Fischer C."/>
            <person name="Ozouf-Costaz C."/>
            <person name="Bernot A."/>
            <person name="Nicaud S."/>
            <person name="Jaffe D."/>
            <person name="Fisher S."/>
            <person name="Lutfalla G."/>
            <person name="Dossat C."/>
            <person name="Segurens B."/>
            <person name="Dasilva C."/>
            <person name="Salanoubat M."/>
            <person name="Levy M."/>
            <person name="Boudet N."/>
            <person name="Castellano S."/>
            <person name="Anthouard V."/>
            <person name="Jubin C."/>
            <person name="Castelli V."/>
            <person name="Katinka M."/>
            <person name="Vacherie B."/>
            <person name="Biemont C."/>
            <person name="Skalli Z."/>
            <person name="Cattolico L."/>
            <person name="Poulain J."/>
            <person name="De Berardinis V."/>
            <person name="Cruaud C."/>
            <person name="Duprat S."/>
            <person name="Brottier P."/>
            <person name="Coutanceau J.-P."/>
            <person name="Gouzy J."/>
            <person name="Parra G."/>
            <person name="Lardier G."/>
            <person name="Chapple C."/>
            <person name="McKernan K.J."/>
            <person name="McEwan P."/>
            <person name="Bosak S."/>
            <person name="Kellis M."/>
            <person name="Volff J.-N."/>
            <person name="Guigo R."/>
            <person name="Zody M.C."/>
            <person name="Mesirov J."/>
            <person name="Lindblad-Toh K."/>
            <person name="Birren B."/>
            <person name="Nusbaum C."/>
            <person name="Kahn D."/>
            <person name="Robinson-Rechavi M."/>
            <person name="Laudet V."/>
            <person name="Schachter V."/>
            <person name="Quetier F."/>
            <person name="Saurin W."/>
            <person name="Scarpelli C."/>
            <person name="Wincker P."/>
            <person name="Lander E.S."/>
            <person name="Weissenbach J."/>
            <person name="Roest Crollius H."/>
        </authorList>
    </citation>
    <scope>NUCLEOTIDE SEQUENCE [LARGE SCALE GENOMIC DNA]</scope>
</reference>
<keyword evidence="2" id="KW-0812">Transmembrane</keyword>
<dbReference type="Proteomes" id="UP000007303">
    <property type="component" value="Unassembled WGS sequence"/>
</dbReference>